<name>A0AAV6LG56_9ERIC</name>
<feature type="chain" id="PRO_5044011832" description="Peptidase A1 domain-containing protein" evidence="7">
    <location>
        <begin position="29"/>
        <end position="409"/>
    </location>
</feature>
<dbReference type="Proteomes" id="UP000823749">
    <property type="component" value="Chromosome 2"/>
</dbReference>
<dbReference type="GO" id="GO:0005576">
    <property type="term" value="C:extracellular region"/>
    <property type="evidence" value="ECO:0007669"/>
    <property type="project" value="TreeGrafter"/>
</dbReference>
<keyword evidence="3 6" id="KW-0064">Aspartyl protease</keyword>
<dbReference type="Pfam" id="PF14541">
    <property type="entry name" value="TAXi_C"/>
    <property type="match status" value="1"/>
</dbReference>
<dbReference type="PRINTS" id="PR00792">
    <property type="entry name" value="PEPSIN"/>
</dbReference>
<dbReference type="PANTHER" id="PTHR47967:SF23">
    <property type="entry name" value="OS04G0448300 PROTEIN"/>
    <property type="match status" value="1"/>
</dbReference>
<gene>
    <name evidence="9" type="ORF">RHGRI_005708</name>
</gene>
<protein>
    <recommendedName>
        <fullName evidence="8">Peptidase A1 domain-containing protein</fullName>
    </recommendedName>
</protein>
<evidence type="ECO:0000313" key="9">
    <source>
        <dbReference type="EMBL" id="KAG5563049.1"/>
    </source>
</evidence>
<dbReference type="CDD" id="cd05476">
    <property type="entry name" value="pepsin_A_like_plant"/>
    <property type="match status" value="1"/>
</dbReference>
<accession>A0AAV6LG56</accession>
<keyword evidence="4 6" id="KW-0378">Hydrolase</keyword>
<dbReference type="AlphaFoldDB" id="A0AAV6LG56"/>
<dbReference type="FunFam" id="2.40.70.10:FF:000033">
    <property type="entry name" value="Aspartyl protease family protein"/>
    <property type="match status" value="1"/>
</dbReference>
<dbReference type="GO" id="GO:0006508">
    <property type="term" value="P:proteolysis"/>
    <property type="evidence" value="ECO:0007669"/>
    <property type="project" value="UniProtKB-KW"/>
</dbReference>
<comment type="caution">
    <text evidence="9">The sequence shown here is derived from an EMBL/GenBank/DDBJ whole genome shotgun (WGS) entry which is preliminary data.</text>
</comment>
<keyword evidence="5" id="KW-0325">Glycoprotein</keyword>
<keyword evidence="7" id="KW-0732">Signal</keyword>
<evidence type="ECO:0000313" key="10">
    <source>
        <dbReference type="Proteomes" id="UP000823749"/>
    </source>
</evidence>
<dbReference type="GO" id="GO:0004190">
    <property type="term" value="F:aspartic-type endopeptidase activity"/>
    <property type="evidence" value="ECO:0007669"/>
    <property type="project" value="UniProtKB-KW"/>
</dbReference>
<feature type="domain" description="Peptidase A1" evidence="8">
    <location>
        <begin position="102"/>
        <end position="402"/>
    </location>
</feature>
<evidence type="ECO:0000256" key="3">
    <source>
        <dbReference type="ARBA" id="ARBA00022750"/>
    </source>
</evidence>
<dbReference type="InterPro" id="IPR033121">
    <property type="entry name" value="PEPTIDASE_A1"/>
</dbReference>
<evidence type="ECO:0000256" key="5">
    <source>
        <dbReference type="ARBA" id="ARBA00023180"/>
    </source>
</evidence>
<evidence type="ECO:0000256" key="6">
    <source>
        <dbReference type="RuleBase" id="RU000454"/>
    </source>
</evidence>
<keyword evidence="2 6" id="KW-0645">Protease</keyword>
<dbReference type="InterPro" id="IPR001969">
    <property type="entry name" value="Aspartic_peptidase_AS"/>
</dbReference>
<dbReference type="InterPro" id="IPR032861">
    <property type="entry name" value="TAXi_N"/>
</dbReference>
<evidence type="ECO:0000256" key="1">
    <source>
        <dbReference type="ARBA" id="ARBA00007447"/>
    </source>
</evidence>
<dbReference type="PROSITE" id="PS00141">
    <property type="entry name" value="ASP_PROTEASE"/>
    <property type="match status" value="1"/>
</dbReference>
<dbReference type="InterPro" id="IPR021109">
    <property type="entry name" value="Peptidase_aspartic_dom_sf"/>
</dbReference>
<proteinExistence type="inferred from homology"/>
<dbReference type="Gene3D" id="2.40.70.10">
    <property type="entry name" value="Acid Proteases"/>
    <property type="match status" value="3"/>
</dbReference>
<keyword evidence="10" id="KW-1185">Reference proteome</keyword>
<sequence length="409" mass="44394">MASSPPSLSSLLFLTLALILISISPAFSTSRQALDDHQDQLMKNGFKITLNNIDSGGKFTHSERLYRAAKRSSQRLQKFNEMVLTAKHPKLKTTVYAGVGEYLMNFSIGTPPNSYFGIMDTGSDLIWTQCQPCLKYCNPFNGCVYDYGYGSGFTLGFLGTETFAFEKVSVPKIAFGCGIFNLGAGFTEGLIGLGRGPLSLISQLGEPEFSYCLTSFGETKPSTLLIGSQNPSDGGLEIKITPLIQNPLMPTFYYLSLEGITIGSTTLPINKTTFALSADGSGGLIIDSGTTFTYLAQSAYNLVRKEFVSQVKLPVVDAFDSTGLDLCFELPSDPSSVKIPSLVFHFTDADLGFPTENYMLSNSSIMCLAIVGSSGTFSVFGNVQQQNFLVVYDLQEETLSFQATECDKF</sequence>
<comment type="similarity">
    <text evidence="1 6">Belongs to the peptidase A1 family.</text>
</comment>
<dbReference type="PANTHER" id="PTHR47967">
    <property type="entry name" value="OS07G0603500 PROTEIN-RELATED"/>
    <property type="match status" value="1"/>
</dbReference>
<dbReference type="InterPro" id="IPR032799">
    <property type="entry name" value="TAXi_C"/>
</dbReference>
<dbReference type="PROSITE" id="PS51767">
    <property type="entry name" value="PEPTIDASE_A1"/>
    <property type="match status" value="1"/>
</dbReference>
<evidence type="ECO:0000256" key="4">
    <source>
        <dbReference type="ARBA" id="ARBA00022801"/>
    </source>
</evidence>
<dbReference type="InterPro" id="IPR034161">
    <property type="entry name" value="Pepsin-like_plant"/>
</dbReference>
<reference evidence="9" key="1">
    <citation type="submission" date="2020-08" db="EMBL/GenBank/DDBJ databases">
        <title>Plant Genome Project.</title>
        <authorList>
            <person name="Zhang R.-G."/>
        </authorList>
    </citation>
    <scope>NUCLEOTIDE SEQUENCE</scope>
    <source>
        <strain evidence="9">WSP0</strain>
        <tissue evidence="9">Leaf</tissue>
    </source>
</reference>
<organism evidence="9 10">
    <name type="scientific">Rhododendron griersonianum</name>
    <dbReference type="NCBI Taxonomy" id="479676"/>
    <lineage>
        <taxon>Eukaryota</taxon>
        <taxon>Viridiplantae</taxon>
        <taxon>Streptophyta</taxon>
        <taxon>Embryophyta</taxon>
        <taxon>Tracheophyta</taxon>
        <taxon>Spermatophyta</taxon>
        <taxon>Magnoliopsida</taxon>
        <taxon>eudicotyledons</taxon>
        <taxon>Gunneridae</taxon>
        <taxon>Pentapetalae</taxon>
        <taxon>asterids</taxon>
        <taxon>Ericales</taxon>
        <taxon>Ericaceae</taxon>
        <taxon>Ericoideae</taxon>
        <taxon>Rhodoreae</taxon>
        <taxon>Rhododendron</taxon>
    </lineage>
</organism>
<dbReference type="InterPro" id="IPR051708">
    <property type="entry name" value="Plant_Aspart_Prot_A1"/>
</dbReference>
<dbReference type="EMBL" id="JACTNZ010000002">
    <property type="protein sequence ID" value="KAG5563049.1"/>
    <property type="molecule type" value="Genomic_DNA"/>
</dbReference>
<evidence type="ECO:0000256" key="7">
    <source>
        <dbReference type="SAM" id="SignalP"/>
    </source>
</evidence>
<evidence type="ECO:0000256" key="2">
    <source>
        <dbReference type="ARBA" id="ARBA00022670"/>
    </source>
</evidence>
<feature type="signal peptide" evidence="7">
    <location>
        <begin position="1"/>
        <end position="28"/>
    </location>
</feature>
<evidence type="ECO:0000259" key="8">
    <source>
        <dbReference type="PROSITE" id="PS51767"/>
    </source>
</evidence>
<dbReference type="SUPFAM" id="SSF50630">
    <property type="entry name" value="Acid proteases"/>
    <property type="match status" value="1"/>
</dbReference>
<dbReference type="Pfam" id="PF14543">
    <property type="entry name" value="TAXi_N"/>
    <property type="match status" value="2"/>
</dbReference>
<dbReference type="InterPro" id="IPR001461">
    <property type="entry name" value="Aspartic_peptidase_A1"/>
</dbReference>